<organism evidence="1 2">
    <name type="scientific">Oesophagostomum dentatum</name>
    <name type="common">Nodular worm</name>
    <dbReference type="NCBI Taxonomy" id="61180"/>
    <lineage>
        <taxon>Eukaryota</taxon>
        <taxon>Metazoa</taxon>
        <taxon>Ecdysozoa</taxon>
        <taxon>Nematoda</taxon>
        <taxon>Chromadorea</taxon>
        <taxon>Rhabditida</taxon>
        <taxon>Rhabditina</taxon>
        <taxon>Rhabditomorpha</taxon>
        <taxon>Strongyloidea</taxon>
        <taxon>Strongylidae</taxon>
        <taxon>Oesophagostomum</taxon>
    </lineage>
</organism>
<accession>A0A0B1TGQ0</accession>
<gene>
    <name evidence="1" type="ORF">OESDEN_05498</name>
</gene>
<dbReference type="Proteomes" id="UP000053660">
    <property type="component" value="Unassembled WGS sequence"/>
</dbReference>
<evidence type="ECO:0000313" key="2">
    <source>
        <dbReference type="Proteomes" id="UP000053660"/>
    </source>
</evidence>
<keyword evidence="2" id="KW-1185">Reference proteome</keyword>
<reference evidence="1 2" key="1">
    <citation type="submission" date="2014-03" db="EMBL/GenBank/DDBJ databases">
        <title>Draft genome of the hookworm Oesophagostomum dentatum.</title>
        <authorList>
            <person name="Mitreva M."/>
        </authorList>
    </citation>
    <scope>NUCLEOTIDE SEQUENCE [LARGE SCALE GENOMIC DNA]</scope>
    <source>
        <strain evidence="1 2">OD-Hann</strain>
    </source>
</reference>
<proteinExistence type="predicted"/>
<dbReference type="AlphaFoldDB" id="A0A0B1TGQ0"/>
<evidence type="ECO:0000313" key="1">
    <source>
        <dbReference type="EMBL" id="KHJ94570.1"/>
    </source>
</evidence>
<name>A0A0B1TGQ0_OESDE</name>
<sequence>MHDSVIRYLRCYQKLFALGLAYHFRYQREPKQTDQ</sequence>
<dbReference type="EMBL" id="KN550279">
    <property type="protein sequence ID" value="KHJ94570.1"/>
    <property type="molecule type" value="Genomic_DNA"/>
</dbReference>
<protein>
    <submittedName>
        <fullName evidence="1">Uncharacterized protein</fullName>
    </submittedName>
</protein>